<keyword evidence="5" id="KW-1185">Reference proteome</keyword>
<evidence type="ECO:0000259" key="3">
    <source>
        <dbReference type="Pfam" id="PF23654"/>
    </source>
</evidence>
<dbReference type="InterPro" id="IPR056512">
    <property type="entry name" value="LIN_N"/>
</dbReference>
<dbReference type="Proteomes" id="UP001314170">
    <property type="component" value="Unassembled WGS sequence"/>
</dbReference>
<accession>A0AAV1QN38</accession>
<dbReference type="Pfam" id="PF23628">
    <property type="entry name" value="ARM_LIN_C"/>
    <property type="match status" value="1"/>
</dbReference>
<dbReference type="InterPro" id="IPR056514">
    <property type="entry name" value="ARM_LIN_2nd"/>
</dbReference>
<dbReference type="InterPro" id="IPR055566">
    <property type="entry name" value="ARM_LIN"/>
</dbReference>
<dbReference type="PANTHER" id="PTHR35549:SF2">
    <property type="entry name" value="TRANSDUCIN_WD40 REPEAT-LIKE SUPERFAMILY PROTEIN"/>
    <property type="match status" value="1"/>
</dbReference>
<evidence type="ECO:0000259" key="1">
    <source>
        <dbReference type="Pfam" id="PF23568"/>
    </source>
</evidence>
<dbReference type="Pfam" id="PF23654">
    <property type="entry name" value="ARM_LIN_2nd"/>
    <property type="match status" value="1"/>
</dbReference>
<dbReference type="Pfam" id="PF23568">
    <property type="entry name" value="ARM_LIN"/>
    <property type="match status" value="1"/>
</dbReference>
<evidence type="ECO:0000313" key="4">
    <source>
        <dbReference type="EMBL" id="CAK7323111.1"/>
    </source>
</evidence>
<evidence type="ECO:0000259" key="2">
    <source>
        <dbReference type="Pfam" id="PF23628"/>
    </source>
</evidence>
<evidence type="ECO:0000313" key="5">
    <source>
        <dbReference type="Proteomes" id="UP001314170"/>
    </source>
</evidence>
<feature type="domain" description="Putative E3 ubiquitin-protein ligase LIN ARM repeats" evidence="3">
    <location>
        <begin position="432"/>
        <end position="529"/>
    </location>
</feature>
<proteinExistence type="predicted"/>
<comment type="caution">
    <text evidence="4">The sequence shown here is derived from an EMBL/GenBank/DDBJ whole genome shotgun (WGS) entry which is preliminary data.</text>
</comment>
<feature type="domain" description="Putative E3 ubiquitin-protein ligase LIN ARM-like" evidence="2">
    <location>
        <begin position="570"/>
        <end position="731"/>
    </location>
</feature>
<dbReference type="EMBL" id="CAWUPB010000062">
    <property type="protein sequence ID" value="CAK7323111.1"/>
    <property type="molecule type" value="Genomic_DNA"/>
</dbReference>
<feature type="domain" description="Putative E3 ubiquitin-protein ligase LIN N-terminal" evidence="1">
    <location>
        <begin position="16"/>
        <end position="171"/>
    </location>
</feature>
<reference evidence="4 5" key="1">
    <citation type="submission" date="2024-01" db="EMBL/GenBank/DDBJ databases">
        <authorList>
            <person name="Waweru B."/>
        </authorList>
    </citation>
    <scope>NUCLEOTIDE SEQUENCE [LARGE SCALE GENOMIC DNA]</scope>
</reference>
<dbReference type="AlphaFoldDB" id="A0AAV1QN38"/>
<gene>
    <name evidence="4" type="ORF">DCAF_LOCUS727</name>
</gene>
<name>A0AAV1QN38_9ROSI</name>
<organism evidence="4 5">
    <name type="scientific">Dovyalis caffra</name>
    <dbReference type="NCBI Taxonomy" id="77055"/>
    <lineage>
        <taxon>Eukaryota</taxon>
        <taxon>Viridiplantae</taxon>
        <taxon>Streptophyta</taxon>
        <taxon>Embryophyta</taxon>
        <taxon>Tracheophyta</taxon>
        <taxon>Spermatophyta</taxon>
        <taxon>Magnoliopsida</taxon>
        <taxon>eudicotyledons</taxon>
        <taxon>Gunneridae</taxon>
        <taxon>Pentapetalae</taxon>
        <taxon>rosids</taxon>
        <taxon>fabids</taxon>
        <taxon>Malpighiales</taxon>
        <taxon>Salicaceae</taxon>
        <taxon>Flacourtieae</taxon>
        <taxon>Dovyalis</taxon>
    </lineage>
</organism>
<sequence>MAALSHDHDRPDLESIRAIVDSINEFISGFLANVESWNSLKSQCISKLNITHKQEFFEFSEHRVLSNLYWGIESIEAAIQAKCPEGKTRELRNLERLLQVLALLDEHAATAGIQNQFLVCCSYFYLSVVKKLQNDELQVALHYLHPMLVSPRLVRTEFALEFCRTLFPPSTKSKIKDESAWDFSEDNTDEAIRHIARRYKHWLMYYQIMLCGETSQWHCRSRNTSHPDDESQHLLHVVKGSSDLSSSIKHEHCLHNYHKYEMVRPLDLQEIRIEGTAGEPMSSGDIQKFQYYSKNLKHLDRVPKVNIKQLQEILMEGESDSPTSEEASELNLNDFSGRFLSCISDFDLRVLEFRDKRSDIQWNSQSHAANSAQRLHNAQIDQHGRSIKKIPGDIEKAISKICFSEGLAKFEEDYAGEVSTVYEMLNNKRGVKVIRASVSILTTIISTNKSAIEDIKKKGLRLCDLATALKRNVHEAAILIHLINSSPTEMKTLELLPTLVEVVCSSKSYKEKPATPLLTPHTASLMIIEVSVTAFDCATNSMHLAAINSPCVLCELLNVAGNKYQEGYASLANVLVKCMHNEKRAKFAALEFFHELLRMPRYEFQFDYLHNMKTSNELIAANTNRRKHQNYGVLVYCVRELQPDYQLLAANLLLQLDTLENSSGKSSVKDDAIQIILKLMDSRISSPTQELSTFILANLGGTYAWTGESYTVAWLVKKAGLTSLCHQNMIRNFVTGWIKTCR</sequence>
<protein>
    <submittedName>
        <fullName evidence="4">Uncharacterized protein</fullName>
    </submittedName>
</protein>
<dbReference type="PANTHER" id="PTHR35549">
    <property type="entry name" value="OS04G0584500 PROTEIN"/>
    <property type="match status" value="1"/>
</dbReference>